<evidence type="ECO:0000256" key="1">
    <source>
        <dbReference type="ARBA" id="ARBA00007913"/>
    </source>
</evidence>
<dbReference type="GO" id="GO:0016787">
    <property type="term" value="F:hydrolase activity"/>
    <property type="evidence" value="ECO:0007669"/>
    <property type="project" value="UniProtKB-KW"/>
</dbReference>
<evidence type="ECO:0000256" key="2">
    <source>
        <dbReference type="ARBA" id="ARBA00022741"/>
    </source>
</evidence>
<dbReference type="EMBL" id="CP059378">
    <property type="protein sequence ID" value="QLY81792.1"/>
    <property type="molecule type" value="Genomic_DNA"/>
</dbReference>
<evidence type="ECO:0000256" key="3">
    <source>
        <dbReference type="ARBA" id="ARBA00022801"/>
    </source>
</evidence>
<sequence>MNKKEDILNAWITIEQLSEGSINKKDKSLKVLHTKNENWKEYFLDFITNQKKAKASQKKEKGIEDKVFKKSGIVLYFGIFNFQEVIDILRDRYKITKTHEDVDNSEKFTVALYFDNNLNILADKLFLTMSGYIREKGSLPENFLKVETSFREELSRKFDEDFNKTISELFQKYSVSRDNFRYTFLQNLDNDDINLHSFFIEDLKIAKVINSENLNRCFNGFSGHKKNLECNNESEYFNVDIFEDNVLRPKFYPLGRFPTNPSYALSFMQQVAVNLALNDENNIRSVNGPPGTGKTTLLKDIFADLVVQQALEISKLSNKSIHRIHVYWKDGKIGILPKSISDKNIIVASSNNGAVQNIVKELPKKTEIDKCFLNQLEEVDYFKDISNLKLTGEELGEKQNNKSEMIIEENWGVFSLEGGASSNISNLLLNIEEIEKDLNENYQSNANVYAEFSSLYNELKIKRDEVEEYSRQIYYLRKLKNKYEDKVNEIEKEKKKKQADLARQEKEAKEELERLRKEKINFEKDLSNNSIELENLKNEQIQAERNFNVINLQKPGLLWLQKIFNKSKVEQYFKSLNSANDHLNRLSLQKSKLVNVCRQFENQINGITDKNEFIQKQMQKRIADFERWENTKNNSLKNEAEEIESLEKIKSQRGIKEIDFSLSYEELQKSNPWFTEKFRILQSELFISALKVRKQFLYENIKSLKAAMNIWNNQYNYVGKENGQYLISEAWQWLNFTVPVISTTFASFGRMFKNLKENSISNLFIDEAGQALPQASVGAIFRSKKVMAVGDPSQITPVLTLDSNVLSLIARHYKVDEKFVSADASTQTIIDAASQYGFQKNDDEWIGIPLWVHRRSNYPMFTIANEISYDGLMVQGKKEDEAQGKSQWFDSAGKANDKYVKEQADLLKNLITERLKENPDLANEIYVISPFRNVAYKIARDLDEIKFTKRHKGKITNVGTTHTFQGKEAKIVYFVLGADYDSRGAANWAVSYPNIMNVAATRAKEEFYIIGDKNLYSSLGSKVANRTIEIINDYNKVNRT</sequence>
<keyword evidence="6" id="KW-0175">Coiled coil</keyword>
<dbReference type="InterPro" id="IPR027417">
    <property type="entry name" value="P-loop_NTPase"/>
</dbReference>
<dbReference type="InterPro" id="IPR041677">
    <property type="entry name" value="DNA2/NAM7_AAA_11"/>
</dbReference>
<reference evidence="9 10" key="1">
    <citation type="submission" date="2020-07" db="EMBL/GenBank/DDBJ databases">
        <title>Electron transfer.</title>
        <authorList>
            <person name="Huang L."/>
            <person name="Liu X."/>
            <person name="Zhou S."/>
        </authorList>
    </citation>
    <scope>NUCLEOTIDE SEQUENCE [LARGE SCALE GENOMIC DNA]</scope>
    <source>
        <strain evidence="9 10">Lx1</strain>
    </source>
</reference>
<name>A0A7D6VXP0_9CLOT</name>
<evidence type="ECO:0000259" key="7">
    <source>
        <dbReference type="Pfam" id="PF13086"/>
    </source>
</evidence>
<keyword evidence="2" id="KW-0547">Nucleotide-binding</keyword>
<evidence type="ECO:0000256" key="4">
    <source>
        <dbReference type="ARBA" id="ARBA00022806"/>
    </source>
</evidence>
<dbReference type="PANTHER" id="PTHR43788">
    <property type="entry name" value="DNA2/NAM7 HELICASE FAMILY MEMBER"/>
    <property type="match status" value="1"/>
</dbReference>
<accession>A0A7D6VXP0</accession>
<feature type="domain" description="DNA2/NAM7 helicase helicase" evidence="7">
    <location>
        <begin position="269"/>
        <end position="521"/>
    </location>
</feature>
<dbReference type="GO" id="GO:0043139">
    <property type="term" value="F:5'-3' DNA helicase activity"/>
    <property type="evidence" value="ECO:0007669"/>
    <property type="project" value="TreeGrafter"/>
</dbReference>
<proteinExistence type="inferred from homology"/>
<dbReference type="PANTHER" id="PTHR43788:SF8">
    <property type="entry name" value="DNA-BINDING PROTEIN SMUBP-2"/>
    <property type="match status" value="1"/>
</dbReference>
<keyword evidence="5 9" id="KW-0067">ATP-binding</keyword>
<feature type="coiled-coil region" evidence="6">
    <location>
        <begin position="583"/>
        <end position="617"/>
    </location>
</feature>
<dbReference type="KEGG" id="cint:HZF06_09465"/>
<evidence type="ECO:0000256" key="5">
    <source>
        <dbReference type="ARBA" id="ARBA00022840"/>
    </source>
</evidence>
<gene>
    <name evidence="9" type="ORF">HZF06_09465</name>
</gene>
<feature type="domain" description="DNA2/NAM7 helicase-like C-terminal" evidence="8">
    <location>
        <begin position="880"/>
        <end position="1013"/>
    </location>
</feature>
<dbReference type="AlphaFoldDB" id="A0A7D6VXP0"/>
<protein>
    <submittedName>
        <fullName evidence="9">ATP-binding protein</fullName>
    </submittedName>
</protein>
<dbReference type="InterPro" id="IPR041679">
    <property type="entry name" value="DNA2/NAM7-like_C"/>
</dbReference>
<dbReference type="Pfam" id="PF13087">
    <property type="entry name" value="AAA_12"/>
    <property type="match status" value="1"/>
</dbReference>
<evidence type="ECO:0000313" key="9">
    <source>
        <dbReference type="EMBL" id="QLY81792.1"/>
    </source>
</evidence>
<dbReference type="SUPFAM" id="SSF52540">
    <property type="entry name" value="P-loop containing nucleoside triphosphate hydrolases"/>
    <property type="match status" value="1"/>
</dbReference>
<organism evidence="9 10">
    <name type="scientific">Clostridium intestinale</name>
    <dbReference type="NCBI Taxonomy" id="36845"/>
    <lineage>
        <taxon>Bacteria</taxon>
        <taxon>Bacillati</taxon>
        <taxon>Bacillota</taxon>
        <taxon>Clostridia</taxon>
        <taxon>Eubacteriales</taxon>
        <taxon>Clostridiaceae</taxon>
        <taxon>Clostridium</taxon>
    </lineage>
</organism>
<dbReference type="InterPro" id="IPR050534">
    <property type="entry name" value="Coronavir_polyprotein_1ab"/>
</dbReference>
<dbReference type="RefSeq" id="WP_181603313.1">
    <property type="nucleotide sequence ID" value="NZ_CP059378.1"/>
</dbReference>
<evidence type="ECO:0000313" key="10">
    <source>
        <dbReference type="Proteomes" id="UP000512286"/>
    </source>
</evidence>
<evidence type="ECO:0000256" key="6">
    <source>
        <dbReference type="SAM" id="Coils"/>
    </source>
</evidence>
<dbReference type="GO" id="GO:0005524">
    <property type="term" value="F:ATP binding"/>
    <property type="evidence" value="ECO:0007669"/>
    <property type="project" value="UniProtKB-KW"/>
</dbReference>
<feature type="coiled-coil region" evidence="6">
    <location>
        <begin position="452"/>
        <end position="553"/>
    </location>
</feature>
<dbReference type="Gene3D" id="3.40.50.300">
    <property type="entry name" value="P-loop containing nucleotide triphosphate hydrolases"/>
    <property type="match status" value="3"/>
</dbReference>
<comment type="similarity">
    <text evidence="1">Belongs to the DNA2/NAM7 helicase family.</text>
</comment>
<keyword evidence="4" id="KW-0347">Helicase</keyword>
<evidence type="ECO:0000259" key="8">
    <source>
        <dbReference type="Pfam" id="PF13087"/>
    </source>
</evidence>
<dbReference type="Proteomes" id="UP000512286">
    <property type="component" value="Chromosome"/>
</dbReference>
<dbReference type="Pfam" id="PF13086">
    <property type="entry name" value="AAA_11"/>
    <property type="match status" value="2"/>
</dbReference>
<keyword evidence="3" id="KW-0378">Hydrolase</keyword>
<feature type="domain" description="DNA2/NAM7 helicase helicase" evidence="7">
    <location>
        <begin position="577"/>
        <end position="799"/>
    </location>
</feature>